<dbReference type="EMBL" id="CM045762">
    <property type="protein sequence ID" value="KAI8012560.1"/>
    <property type="molecule type" value="Genomic_DNA"/>
</dbReference>
<reference evidence="1 2" key="1">
    <citation type="journal article" date="2022" name="Plant J.">
        <title>Chromosome-level genome of Camellia lanceoleosa provides a valuable resource for understanding genome evolution and self-incompatibility.</title>
        <authorList>
            <person name="Gong W."/>
            <person name="Xiao S."/>
            <person name="Wang L."/>
            <person name="Liao Z."/>
            <person name="Chang Y."/>
            <person name="Mo W."/>
            <person name="Hu G."/>
            <person name="Li W."/>
            <person name="Zhao G."/>
            <person name="Zhu H."/>
            <person name="Hu X."/>
            <person name="Ji K."/>
            <person name="Xiang X."/>
            <person name="Song Q."/>
            <person name="Yuan D."/>
            <person name="Jin S."/>
            <person name="Zhang L."/>
        </authorList>
    </citation>
    <scope>NUCLEOTIDE SEQUENCE [LARGE SCALE GENOMIC DNA]</scope>
    <source>
        <strain evidence="1">SQ_2022a</strain>
    </source>
</reference>
<accession>A0ACC0HH66</accession>
<sequence>MCSPQIILDKIVEKIVDSVIQSVVCHIRFVCCYKGSLEKLDAEKKNLEEQRQKVNDEVDRYKTLGEDIEANVSNWQTEVDNMINEVEEFLNNNTDKESMQCFKFSCPDYISRYKLSKQAERKIVDIKNLTQKGKFDKVSHRKPPPQKLLFPSSADFVSLDYMSFNSRESVFKTIMDALKDSKVYKIGVHGLGGVGKTKMVEEVGKQVKKDGLFDEVVMAVVSQDANVRKIQLQLVGGLNPKPDVATINDEHERAKELWLRLDNGKKNLIILDDIWHELSLDTIGIPITGRNKVVITSRNQDVWKNMEMDTEIQIKVLSEPEAWDLFKNKVGDSIDSDQELHDIAKKVCKECQGLPVAILVVGGALKDKRKHVWKNALEKLKKSMLQKIEGISPKLYESMKLSYDYLSMDAKSCFLLCCMFPEDAQIPIDELVRHCTARGLLDQKPDTLEEARDAVRTVVDTLKTCSLLLDGRNKNFVKMHDVIRDVAVSIADDEKAILVKHDVHEWPKKGTYESYLAISLRSKTVREVPNKLGCSQLHTLLLEGIDPLVIIPDMFFDGMEKLTVLELNGVRMLQLPPSLANLVNLRMLCLNECQLEDITILKDLKNNLEVLSLRGSDIKALPSEIGQLTQLRLLDLRNCKKLSKIPQGLISNLSRLEELYILDDLLPWGATRGNKEGSKVNLDELRKLTRLTTLHIHIPDAMLLPKDICFENLIRFIISMGERSYCWDYESSTRMFELVGVPFRDEFNVLLERAEVLYLEKVEGLQKVYHGLYPSGSFNKLTELTIEDCKLKYLFSPSCARGLLQIQRLVIRDCEVMEGIVGNEGEKNEEAVTSEAINFSQLKNMELCYLPSLVCFYPKMEKTSTAKENSSTQAPSLFNEKVAFPVLEDLEIQKLPNIIEIWDKRLLKASEEESKSFCQLKDMKVSNCEKLVHVIQFYMLPRLQNLKKFNVDNCPRMEAIVSEKEKEEGTTWNDIIMFSQLSTLNLSELVSLKSFYNGPTRSEAQPLFNHQVAFPVLEDLKILKLPNIIEIWDKQLVIASEKESKSFYQLKHMNVSNCEKLVHVVLFNMLSRLQNLETFTVDHCPKMEAIVLEKGKEEVTTSNGIIVFSKLTTLNLSELVSLKSFYNWSTRSETQPLFNHKVSFPKLETLFLDNCVNSREIHPWNVQAGKISLKFLDVANLDKLIVRNCSEVAEVFQLEGLNVGEGQHVRPLIEVRMMELDGLPWLTCLWNKDPHGILGLQSLQYLTIKKCSLLRNLFTCSTAMALEQLKVLYLESCPVMEEVIAAIEDGLKEVIDDVIEIPKLEWLILKDLPNLNSFCNANYNFNLPSLQRVVLKRCPKMHNFSFGQVRMSQILVSTCGNEGLQIEDLNKYLEERLLKGEVDFLSQLDLRNTQPWMKMITTTMKNSSSTLKGYMSKLYMIEFKLLRLEYAGLPSYSQWQTYYFFQ</sequence>
<proteinExistence type="predicted"/>
<evidence type="ECO:0000313" key="1">
    <source>
        <dbReference type="EMBL" id="KAI8012560.1"/>
    </source>
</evidence>
<comment type="caution">
    <text evidence="1">The sequence shown here is derived from an EMBL/GenBank/DDBJ whole genome shotgun (WGS) entry which is preliminary data.</text>
</comment>
<protein>
    <submittedName>
        <fullName evidence="1">Disease resistance protein</fullName>
    </submittedName>
</protein>
<name>A0ACC0HH66_9ERIC</name>
<gene>
    <name evidence="1" type="ORF">LOK49_LG06G01409</name>
</gene>
<organism evidence="1 2">
    <name type="scientific">Camellia lanceoleosa</name>
    <dbReference type="NCBI Taxonomy" id="1840588"/>
    <lineage>
        <taxon>Eukaryota</taxon>
        <taxon>Viridiplantae</taxon>
        <taxon>Streptophyta</taxon>
        <taxon>Embryophyta</taxon>
        <taxon>Tracheophyta</taxon>
        <taxon>Spermatophyta</taxon>
        <taxon>Magnoliopsida</taxon>
        <taxon>eudicotyledons</taxon>
        <taxon>Gunneridae</taxon>
        <taxon>Pentapetalae</taxon>
        <taxon>asterids</taxon>
        <taxon>Ericales</taxon>
        <taxon>Theaceae</taxon>
        <taxon>Camellia</taxon>
    </lineage>
</organism>
<evidence type="ECO:0000313" key="2">
    <source>
        <dbReference type="Proteomes" id="UP001060215"/>
    </source>
</evidence>
<keyword evidence="2" id="KW-1185">Reference proteome</keyword>
<dbReference type="Proteomes" id="UP001060215">
    <property type="component" value="Chromosome 5"/>
</dbReference>